<evidence type="ECO:0000256" key="2">
    <source>
        <dbReference type="ARBA" id="ARBA00022695"/>
    </source>
</evidence>
<keyword evidence="4" id="KW-0547">Nucleotide-binding</keyword>
<evidence type="ECO:0000256" key="1">
    <source>
        <dbReference type="ARBA" id="ARBA00022679"/>
    </source>
</evidence>
<dbReference type="SUPFAM" id="SSF56672">
    <property type="entry name" value="DNA/RNA polymerases"/>
    <property type="match status" value="1"/>
</dbReference>
<comment type="catalytic activity">
    <reaction evidence="4">
        <text>RNA(n) + a ribonucleoside 5'-triphosphate = RNA(n+1) + diphosphate</text>
        <dbReference type="Rhea" id="RHEA:21248"/>
        <dbReference type="Rhea" id="RHEA-COMP:14527"/>
        <dbReference type="Rhea" id="RHEA-COMP:17342"/>
        <dbReference type="ChEBI" id="CHEBI:33019"/>
        <dbReference type="ChEBI" id="CHEBI:61557"/>
        <dbReference type="ChEBI" id="CHEBI:140395"/>
        <dbReference type="EC" id="2.7.7.48"/>
    </reaction>
</comment>
<dbReference type="EC" id="2.7.7.48" evidence="4"/>
<dbReference type="InterPro" id="IPR002166">
    <property type="entry name" value="RNA_pol_HCV"/>
</dbReference>
<evidence type="ECO:0000313" key="6">
    <source>
        <dbReference type="EMBL" id="UGO57617.1"/>
    </source>
</evidence>
<dbReference type="InterPro" id="IPR043128">
    <property type="entry name" value="Rev_trsase/Diguanyl_cyclase"/>
</dbReference>
<dbReference type="EMBL" id="MW239549">
    <property type="protein sequence ID" value="UGO57617.1"/>
    <property type="molecule type" value="Genomic_RNA"/>
</dbReference>
<keyword evidence="2 4" id="KW-0548">Nucleotidyltransferase</keyword>
<keyword evidence="1 4" id="KW-0808">Transferase</keyword>
<evidence type="ECO:0000256" key="4">
    <source>
        <dbReference type="RuleBase" id="RU363062"/>
    </source>
</evidence>
<evidence type="ECO:0000256" key="3">
    <source>
        <dbReference type="ARBA" id="ARBA00022953"/>
    </source>
</evidence>
<proteinExistence type="predicted"/>
<dbReference type="Gene3D" id="3.30.70.270">
    <property type="match status" value="1"/>
</dbReference>
<sequence>MSGDMNTALGNCLIMCALVHAYLKDRGISGSLANNGDDCTVIFEKKDLEKFQTGLTDWFLEMGFNMKVEKPVFNLEGIEFCQTHPIFVNGGYIMVRNFPKGLSKDCLSLKELDQKRVLRSWLMAVGEGGLSLTGGIPVYQEFYSTLYKLGTQVQIPRKQGSPRRSPVQTELTGGLFWLSRGMTRRKQNISPETRHSFYLAFGTTPDEQILLEEFYSTVVWSNEVMELPETQHLPKWC</sequence>
<keyword evidence="4" id="KW-0696">RNA-directed RNA polymerase</keyword>
<dbReference type="Pfam" id="PF00998">
    <property type="entry name" value="RdRP_3"/>
    <property type="match status" value="1"/>
</dbReference>
<organism evidence="6">
    <name type="scientific">Riboviria sp</name>
    <dbReference type="NCBI Taxonomy" id="2585031"/>
    <lineage>
        <taxon>Viruses</taxon>
        <taxon>Riboviria</taxon>
    </lineage>
</organism>
<reference evidence="6" key="1">
    <citation type="submission" date="2020-11" db="EMBL/GenBank/DDBJ databases">
        <title>RNA virus dark matter in the feces of wild birds.</title>
        <authorList>
            <person name="Lu X."/>
            <person name="Yang X.S."/>
            <person name="Zhang W."/>
        </authorList>
    </citation>
    <scope>NUCLEOTIDE SEQUENCE</scope>
    <source>
        <strain evidence="6">Toucan80con19</strain>
    </source>
</reference>
<name>A0A8K1U3C8_9VIRU</name>
<dbReference type="GO" id="GO:0003968">
    <property type="term" value="F:RNA-directed RNA polymerase activity"/>
    <property type="evidence" value="ECO:0007669"/>
    <property type="project" value="UniProtKB-KW"/>
</dbReference>
<evidence type="ECO:0000259" key="5">
    <source>
        <dbReference type="PROSITE" id="PS50507"/>
    </source>
</evidence>
<accession>A0A8K1U3C8</accession>
<keyword evidence="3 4" id="KW-0693">Viral RNA replication</keyword>
<feature type="domain" description="RdRp catalytic" evidence="5">
    <location>
        <begin position="1"/>
        <end position="51"/>
    </location>
</feature>
<dbReference type="GO" id="GO:0039694">
    <property type="term" value="P:viral RNA genome replication"/>
    <property type="evidence" value="ECO:0007669"/>
    <property type="project" value="InterPro"/>
</dbReference>
<dbReference type="PROSITE" id="PS50507">
    <property type="entry name" value="RDRP_SSRNA_POS"/>
    <property type="match status" value="1"/>
</dbReference>
<dbReference type="InterPro" id="IPR007094">
    <property type="entry name" value="RNA-dir_pol_PSvirus"/>
</dbReference>
<protein>
    <recommendedName>
        <fullName evidence="4">RNA-directed RNA polymerase</fullName>
        <ecNumber evidence="4">2.7.7.48</ecNumber>
    </recommendedName>
</protein>
<dbReference type="InterPro" id="IPR043502">
    <property type="entry name" value="DNA/RNA_pol_sf"/>
</dbReference>
<dbReference type="GO" id="GO:0000166">
    <property type="term" value="F:nucleotide binding"/>
    <property type="evidence" value="ECO:0007669"/>
    <property type="project" value="UniProtKB-KW"/>
</dbReference>
<dbReference type="GO" id="GO:0003723">
    <property type="term" value="F:RNA binding"/>
    <property type="evidence" value="ECO:0007669"/>
    <property type="project" value="InterPro"/>
</dbReference>